<dbReference type="Pfam" id="PF02782">
    <property type="entry name" value="FGGY_C"/>
    <property type="match status" value="1"/>
</dbReference>
<evidence type="ECO:0000256" key="6">
    <source>
        <dbReference type="ARBA" id="ARBA00023157"/>
    </source>
</evidence>
<dbReference type="GO" id="GO:0008993">
    <property type="term" value="F:rhamnulokinase activity"/>
    <property type="evidence" value="ECO:0007669"/>
    <property type="project" value="InterPro"/>
</dbReference>
<gene>
    <name evidence="10" type="ORF">CMV30_07780</name>
</gene>
<dbReference type="AlphaFoldDB" id="A0A290Q5Y6"/>
<dbReference type="CDD" id="cd07771">
    <property type="entry name" value="ASKHA_NBD_FGGY_RhaB-like"/>
    <property type="match status" value="1"/>
</dbReference>
<dbReference type="GO" id="GO:0006071">
    <property type="term" value="P:glycerol metabolic process"/>
    <property type="evidence" value="ECO:0007669"/>
    <property type="project" value="TreeGrafter"/>
</dbReference>
<dbReference type="PANTHER" id="PTHR10196:SF93">
    <property type="entry name" value="L-RHAMNULOKINASE"/>
    <property type="match status" value="1"/>
</dbReference>
<dbReference type="InterPro" id="IPR018485">
    <property type="entry name" value="FGGY_C"/>
</dbReference>
<sequence length="489" mass="52542">MPSASSKAKPASSKPTFCAAVDLGATSGRVILGAWSKNKLTLTEAHRFPNTFRSLGTNDYWDIGGLWHEVQTGLRKAIALLPKGAVLASVGVDTWGVDYALVNDAGRLVFPVHAYRDARTQAGLKKLGDTRAALERVYAATGIPNVFYNSSLQLAEAVASCPAIEDQATRCLFLPDYFNFLLSGRMANELTIASTTQLLDVHSTDWSRATLDHFHIPAQWFSKPVLAGTKLGTVTSLPELKGVKVIAVPGHDTAAAYDAMPAAEDGSDLFLSSGTWSLVGFESDSPVLGTEALTTRVANERIGDGRYRPLKNVIGLWLLEGVMKSFADRPKNDKEWAALITAAEKLPAPKTLLDTGDPSFANPPSMKAAIDAHLKKRRAPAPKNLPTYVRLICDSLGQGHAEAKSAFERMTGRTFKRILMVGGGSKNRLLCQATANAANVPVISFSLEGTAVGNLASQLISLGAVKDLKTFRRHLAADLKQTTYTPAKR</sequence>
<keyword evidence="5" id="KW-0067">ATP-binding</keyword>
<dbReference type="KEGG" id="vbh:CMV30_07780"/>
<dbReference type="GO" id="GO:0005829">
    <property type="term" value="C:cytosol"/>
    <property type="evidence" value="ECO:0007669"/>
    <property type="project" value="TreeGrafter"/>
</dbReference>
<keyword evidence="6" id="KW-1015">Disulfide bond</keyword>
<dbReference type="InterPro" id="IPR018484">
    <property type="entry name" value="FGGY_N"/>
</dbReference>
<keyword evidence="4 10" id="KW-0418">Kinase</keyword>
<protein>
    <submittedName>
        <fullName evidence="10">Carbohydrate kinase</fullName>
    </submittedName>
</protein>
<accession>A0A290Q5Y6</accession>
<feature type="domain" description="Carbohydrate kinase FGGY N-terminal" evidence="8">
    <location>
        <begin position="20"/>
        <end position="256"/>
    </location>
</feature>
<dbReference type="Proteomes" id="UP000217265">
    <property type="component" value="Chromosome"/>
</dbReference>
<dbReference type="Gene3D" id="3.30.420.40">
    <property type="match status" value="2"/>
</dbReference>
<dbReference type="Pfam" id="PF00370">
    <property type="entry name" value="FGGY_N"/>
    <property type="match status" value="1"/>
</dbReference>
<name>A0A290Q5Y6_9BACT</name>
<dbReference type="OrthoDB" id="9761504at2"/>
<organism evidence="10 11">
    <name type="scientific">Nibricoccus aquaticus</name>
    <dbReference type="NCBI Taxonomy" id="2576891"/>
    <lineage>
        <taxon>Bacteria</taxon>
        <taxon>Pseudomonadati</taxon>
        <taxon>Verrucomicrobiota</taxon>
        <taxon>Opitutia</taxon>
        <taxon>Opitutales</taxon>
        <taxon>Opitutaceae</taxon>
        <taxon>Nibricoccus</taxon>
    </lineage>
</organism>
<evidence type="ECO:0000256" key="4">
    <source>
        <dbReference type="ARBA" id="ARBA00022777"/>
    </source>
</evidence>
<keyword evidence="7" id="KW-0684">Rhamnose metabolism</keyword>
<evidence type="ECO:0000256" key="1">
    <source>
        <dbReference type="ARBA" id="ARBA00009156"/>
    </source>
</evidence>
<reference evidence="10 11" key="1">
    <citation type="submission" date="2017-09" db="EMBL/GenBank/DDBJ databases">
        <title>Complete genome sequence of Verrucomicrobial strain HZ-65, isolated from freshwater.</title>
        <authorList>
            <person name="Choi A."/>
        </authorList>
    </citation>
    <scope>NUCLEOTIDE SEQUENCE [LARGE SCALE GENOMIC DNA]</scope>
    <source>
        <strain evidence="10 11">HZ-65</strain>
    </source>
</reference>
<dbReference type="SUPFAM" id="SSF53067">
    <property type="entry name" value="Actin-like ATPase domain"/>
    <property type="match status" value="2"/>
</dbReference>
<dbReference type="GO" id="GO:0019301">
    <property type="term" value="P:rhamnose catabolic process"/>
    <property type="evidence" value="ECO:0007669"/>
    <property type="project" value="InterPro"/>
</dbReference>
<keyword evidence="2" id="KW-0808">Transferase</keyword>
<dbReference type="PANTHER" id="PTHR10196">
    <property type="entry name" value="SUGAR KINASE"/>
    <property type="match status" value="1"/>
</dbReference>
<dbReference type="GO" id="GO:0005524">
    <property type="term" value="F:ATP binding"/>
    <property type="evidence" value="ECO:0007669"/>
    <property type="project" value="UniProtKB-KW"/>
</dbReference>
<dbReference type="GO" id="GO:0004370">
    <property type="term" value="F:glycerol kinase activity"/>
    <property type="evidence" value="ECO:0007669"/>
    <property type="project" value="TreeGrafter"/>
</dbReference>
<proteinExistence type="inferred from homology"/>
<dbReference type="InterPro" id="IPR013449">
    <property type="entry name" value="Rhamnulokinase"/>
</dbReference>
<dbReference type="RefSeq" id="WP_096055485.1">
    <property type="nucleotide sequence ID" value="NZ_CP023344.1"/>
</dbReference>
<dbReference type="EMBL" id="CP023344">
    <property type="protein sequence ID" value="ATC63853.1"/>
    <property type="molecule type" value="Genomic_DNA"/>
</dbReference>
<evidence type="ECO:0000256" key="7">
    <source>
        <dbReference type="ARBA" id="ARBA00023308"/>
    </source>
</evidence>
<keyword evidence="11" id="KW-1185">Reference proteome</keyword>
<comment type="similarity">
    <text evidence="1">Belongs to the FGGY kinase family.</text>
</comment>
<evidence type="ECO:0000256" key="3">
    <source>
        <dbReference type="ARBA" id="ARBA00022741"/>
    </source>
</evidence>
<evidence type="ECO:0000259" key="9">
    <source>
        <dbReference type="Pfam" id="PF02782"/>
    </source>
</evidence>
<feature type="domain" description="Carbohydrate kinase FGGY C-terminal" evidence="9">
    <location>
        <begin position="270"/>
        <end position="460"/>
    </location>
</feature>
<keyword evidence="3" id="KW-0547">Nucleotide-binding</keyword>
<evidence type="ECO:0000313" key="11">
    <source>
        <dbReference type="Proteomes" id="UP000217265"/>
    </source>
</evidence>
<evidence type="ECO:0000256" key="2">
    <source>
        <dbReference type="ARBA" id="ARBA00022679"/>
    </source>
</evidence>
<evidence type="ECO:0000313" key="10">
    <source>
        <dbReference type="EMBL" id="ATC63853.1"/>
    </source>
</evidence>
<evidence type="ECO:0000259" key="8">
    <source>
        <dbReference type="Pfam" id="PF00370"/>
    </source>
</evidence>
<evidence type="ECO:0000256" key="5">
    <source>
        <dbReference type="ARBA" id="ARBA00022840"/>
    </source>
</evidence>
<dbReference type="InterPro" id="IPR043129">
    <property type="entry name" value="ATPase_NBD"/>
</dbReference>